<accession>A0A0L6UE73</accession>
<protein>
    <submittedName>
        <fullName evidence="2">Uncharacterized protein</fullName>
    </submittedName>
</protein>
<dbReference type="OrthoDB" id="2507398at2759"/>
<feature type="compositionally biased region" description="Low complexity" evidence="1">
    <location>
        <begin position="103"/>
        <end position="118"/>
    </location>
</feature>
<name>A0A0L6UE73_9BASI</name>
<organism evidence="2 3">
    <name type="scientific">Puccinia sorghi</name>
    <dbReference type="NCBI Taxonomy" id="27349"/>
    <lineage>
        <taxon>Eukaryota</taxon>
        <taxon>Fungi</taxon>
        <taxon>Dikarya</taxon>
        <taxon>Basidiomycota</taxon>
        <taxon>Pucciniomycotina</taxon>
        <taxon>Pucciniomycetes</taxon>
        <taxon>Pucciniales</taxon>
        <taxon>Pucciniaceae</taxon>
        <taxon>Puccinia</taxon>
    </lineage>
</organism>
<feature type="region of interest" description="Disordered" evidence="1">
    <location>
        <begin position="185"/>
        <end position="236"/>
    </location>
</feature>
<feature type="region of interest" description="Disordered" evidence="1">
    <location>
        <begin position="339"/>
        <end position="363"/>
    </location>
</feature>
<feature type="compositionally biased region" description="Low complexity" evidence="1">
    <location>
        <begin position="197"/>
        <end position="222"/>
    </location>
</feature>
<evidence type="ECO:0000313" key="2">
    <source>
        <dbReference type="EMBL" id="KNZ46833.1"/>
    </source>
</evidence>
<sequence>MPGFISSLKSRLPTSPFSPPKNTAPALAAVEAAEPAEPAEVAAESEAQPTAEVLPSEAILAPNTSTVALTLTPANGQSSQQLPTTDEETAEPGPNPPEELTPAVEAASEAEAELPVVADPAPQPLEAQLTAAVEPQPAQVEVLAAPAAPVSSDVADAAPIAPELDNESLLKSITPDVLVSAEVLTPTADAKPASIRSKTSLHSLGSTSHLPAPNPAETTAEEAPQRHPESPIFVDEPTVEAALPVLQVEAATPEVSASEEMAPTPEVKEAKQPAKKKRFGISPLKSFTSSTSQEGASADESPSTKPKKNQALAGRFKQVIGQVRSKVKKEKEAEKALKDALIDNSSAGDGVISSDNLTPADEPAVLEPSAAQVEAAVPVDPTVTALQV</sequence>
<evidence type="ECO:0000256" key="1">
    <source>
        <dbReference type="SAM" id="MobiDB-lite"/>
    </source>
</evidence>
<feature type="region of interest" description="Disordered" evidence="1">
    <location>
        <begin position="250"/>
        <end position="315"/>
    </location>
</feature>
<feature type="compositionally biased region" description="Polar residues" evidence="1">
    <location>
        <begin position="285"/>
        <end position="304"/>
    </location>
</feature>
<dbReference type="EMBL" id="LAVV01012283">
    <property type="protein sequence ID" value="KNZ46833.1"/>
    <property type="molecule type" value="Genomic_DNA"/>
</dbReference>
<evidence type="ECO:0000313" key="3">
    <source>
        <dbReference type="Proteomes" id="UP000037035"/>
    </source>
</evidence>
<feature type="compositionally biased region" description="Polar residues" evidence="1">
    <location>
        <begin position="343"/>
        <end position="357"/>
    </location>
</feature>
<proteinExistence type="predicted"/>
<feature type="compositionally biased region" description="Polar residues" evidence="1">
    <location>
        <begin position="62"/>
        <end position="84"/>
    </location>
</feature>
<reference evidence="2 3" key="1">
    <citation type="submission" date="2015-08" db="EMBL/GenBank/DDBJ databases">
        <title>Next Generation Sequencing and Analysis of the Genome of Puccinia sorghi L Schw, the Causal Agent of Maize Common Rust.</title>
        <authorList>
            <person name="Rochi L."/>
            <person name="Burguener G."/>
            <person name="Darino M."/>
            <person name="Turjanski A."/>
            <person name="Kreff E."/>
            <person name="Dieguez M.J."/>
            <person name="Sacco F."/>
        </authorList>
    </citation>
    <scope>NUCLEOTIDE SEQUENCE [LARGE SCALE GENOMIC DNA]</scope>
    <source>
        <strain evidence="2 3">RO10H11247</strain>
    </source>
</reference>
<dbReference type="AlphaFoldDB" id="A0A0L6UE73"/>
<dbReference type="Proteomes" id="UP000037035">
    <property type="component" value="Unassembled WGS sequence"/>
</dbReference>
<comment type="caution">
    <text evidence="2">The sequence shown here is derived from an EMBL/GenBank/DDBJ whole genome shotgun (WGS) entry which is preliminary data.</text>
</comment>
<gene>
    <name evidence="2" type="ORF">VP01_690g3</name>
</gene>
<keyword evidence="3" id="KW-1185">Reference proteome</keyword>
<feature type="compositionally biased region" description="Low complexity" evidence="1">
    <location>
        <begin position="24"/>
        <end position="47"/>
    </location>
</feature>
<dbReference type="VEuPathDB" id="FungiDB:VP01_690g3"/>
<feature type="region of interest" description="Disordered" evidence="1">
    <location>
        <begin position="1"/>
        <end position="132"/>
    </location>
</feature>